<gene>
    <name evidence="2" type="ordered locus">Cycma_0526</name>
</gene>
<evidence type="ECO:0000256" key="1">
    <source>
        <dbReference type="SAM" id="Phobius"/>
    </source>
</evidence>
<keyword evidence="1" id="KW-0472">Membrane</keyword>
<dbReference type="STRING" id="880070.Cycma_0526"/>
<feature type="transmembrane region" description="Helical" evidence="1">
    <location>
        <begin position="6"/>
        <end position="25"/>
    </location>
</feature>
<name>G0IXW8_CYCMS</name>
<keyword evidence="1" id="KW-0812">Transmembrane</keyword>
<proteinExistence type="predicted"/>
<dbReference type="eggNOG" id="ENOG502ZFEU">
    <property type="taxonomic scope" value="Bacteria"/>
</dbReference>
<organism evidence="2 3">
    <name type="scientific">Cyclobacterium marinum (strain ATCC 25205 / DSM 745 / LMG 13164 / NCIMB 1802)</name>
    <name type="common">Flectobacillus marinus</name>
    <dbReference type="NCBI Taxonomy" id="880070"/>
    <lineage>
        <taxon>Bacteria</taxon>
        <taxon>Pseudomonadati</taxon>
        <taxon>Bacteroidota</taxon>
        <taxon>Cytophagia</taxon>
        <taxon>Cytophagales</taxon>
        <taxon>Cyclobacteriaceae</taxon>
        <taxon>Cyclobacterium</taxon>
    </lineage>
</organism>
<dbReference type="RefSeq" id="WP_014018600.1">
    <property type="nucleotide sequence ID" value="NC_015914.1"/>
</dbReference>
<reference evidence="3" key="1">
    <citation type="submission" date="2011-07" db="EMBL/GenBank/DDBJ databases">
        <title>The complete genome of Cyclobacterium marinum DSM 745.</title>
        <authorList>
            <person name="Lucas S."/>
            <person name="Han J."/>
            <person name="Lapidus A."/>
            <person name="Bruce D."/>
            <person name="Goodwin L."/>
            <person name="Pitluck S."/>
            <person name="Peters L."/>
            <person name="Kyrpides N."/>
            <person name="Mavromatis K."/>
            <person name="Ivanova N."/>
            <person name="Ovchinnikova G."/>
            <person name="Chertkov O."/>
            <person name="Detter J.C."/>
            <person name="Tapia R."/>
            <person name="Han C."/>
            <person name="Land M."/>
            <person name="Hauser L."/>
            <person name="Markowitz V."/>
            <person name="Cheng J.-F."/>
            <person name="Hugenholtz P."/>
            <person name="Woyke T."/>
            <person name="Wu D."/>
            <person name="Tindall B."/>
            <person name="Schuetze A."/>
            <person name="Brambilla E."/>
            <person name="Klenk H.-P."/>
            <person name="Eisen J.A."/>
        </authorList>
    </citation>
    <scope>NUCLEOTIDE SEQUENCE [LARGE SCALE GENOMIC DNA]</scope>
    <source>
        <strain evidence="3">ATCC 25205 / DSM 745 / LMG 13164 / NCIMB 1802</strain>
    </source>
</reference>
<evidence type="ECO:0000313" key="3">
    <source>
        <dbReference type="Proteomes" id="UP000001635"/>
    </source>
</evidence>
<evidence type="ECO:0000313" key="2">
    <source>
        <dbReference type="EMBL" id="AEL24301.1"/>
    </source>
</evidence>
<dbReference type="Proteomes" id="UP000001635">
    <property type="component" value="Chromosome"/>
</dbReference>
<dbReference type="OrthoDB" id="840017at2"/>
<keyword evidence="3" id="KW-1185">Reference proteome</keyword>
<protein>
    <submittedName>
        <fullName evidence="2">Uncharacterized protein</fullName>
    </submittedName>
</protein>
<sequence length="122" mass="13759">MGFIPIFITLGGFVFLFVMLVHQNLKQKKNKIRHELSLISSELNSISNQVNKVSGQKVYSIEEAITTLQKIGGMSNSVEFQSLASGIRQKLGELKRLRFEHNKLIETKPYSFAAKITGHQPL</sequence>
<keyword evidence="1" id="KW-1133">Transmembrane helix</keyword>
<dbReference type="KEGG" id="cmr:Cycma_0526"/>
<dbReference type="HOGENOM" id="CLU_2022905_0_0_10"/>
<dbReference type="EMBL" id="CP002955">
    <property type="protein sequence ID" value="AEL24301.1"/>
    <property type="molecule type" value="Genomic_DNA"/>
</dbReference>
<dbReference type="AlphaFoldDB" id="G0IXW8"/>
<accession>G0IXW8</accession>